<dbReference type="Gene3D" id="1.10.1040.10">
    <property type="entry name" value="N-(1-d-carboxylethyl)-l-norvaline Dehydrogenase, domain 2"/>
    <property type="match status" value="1"/>
</dbReference>
<dbReference type="Gene3D" id="3.40.50.720">
    <property type="entry name" value="NAD(P)-binding Rossmann-like Domain"/>
    <property type="match status" value="1"/>
</dbReference>
<feature type="domain" description="Mannitol dehydrogenase C-terminal" evidence="5">
    <location>
        <begin position="272"/>
        <end position="468"/>
    </location>
</feature>
<keyword evidence="1" id="KW-0560">Oxidoreductase</keyword>
<dbReference type="NCBIfam" id="NF002969">
    <property type="entry name" value="PRK03643.1"/>
    <property type="match status" value="1"/>
</dbReference>
<dbReference type="InterPro" id="IPR013131">
    <property type="entry name" value="Mannitol_DH_N"/>
</dbReference>
<evidence type="ECO:0000256" key="1">
    <source>
        <dbReference type="ARBA" id="ARBA00023002"/>
    </source>
</evidence>
<comment type="catalytic activity">
    <reaction evidence="3">
        <text>D-mannitol 1-phosphate + NAD(+) = beta-D-fructose 6-phosphate + NADH + H(+)</text>
        <dbReference type="Rhea" id="RHEA:19661"/>
        <dbReference type="ChEBI" id="CHEBI:15378"/>
        <dbReference type="ChEBI" id="CHEBI:57540"/>
        <dbReference type="ChEBI" id="CHEBI:57634"/>
        <dbReference type="ChEBI" id="CHEBI:57945"/>
        <dbReference type="ChEBI" id="CHEBI:61381"/>
        <dbReference type="EC" id="1.1.1.17"/>
    </reaction>
</comment>
<protein>
    <submittedName>
        <fullName evidence="6">Tagaturonate reductase</fullName>
    </submittedName>
</protein>
<keyword evidence="7" id="KW-1185">Reference proteome</keyword>
<dbReference type="PRINTS" id="PR00084">
    <property type="entry name" value="MTLDHDRGNASE"/>
</dbReference>
<accession>A0A1I5Y2D9</accession>
<evidence type="ECO:0000259" key="5">
    <source>
        <dbReference type="Pfam" id="PF08125"/>
    </source>
</evidence>
<evidence type="ECO:0000259" key="4">
    <source>
        <dbReference type="Pfam" id="PF01232"/>
    </source>
</evidence>
<dbReference type="PANTHER" id="PTHR30524:SF0">
    <property type="entry name" value="ALTRONATE OXIDOREDUCTASE-RELATED"/>
    <property type="match status" value="1"/>
</dbReference>
<dbReference type="SUPFAM" id="SSF51735">
    <property type="entry name" value="NAD(P)-binding Rossmann-fold domains"/>
    <property type="match status" value="1"/>
</dbReference>
<dbReference type="SUPFAM" id="SSF48179">
    <property type="entry name" value="6-phosphogluconate dehydrogenase C-terminal domain-like"/>
    <property type="match status" value="1"/>
</dbReference>
<dbReference type="InterPro" id="IPR036291">
    <property type="entry name" value="NAD(P)-bd_dom_sf"/>
</dbReference>
<dbReference type="InterPro" id="IPR000669">
    <property type="entry name" value="Mannitol_DH"/>
</dbReference>
<evidence type="ECO:0000313" key="6">
    <source>
        <dbReference type="EMBL" id="SFQ38326.1"/>
    </source>
</evidence>
<evidence type="ECO:0000256" key="3">
    <source>
        <dbReference type="ARBA" id="ARBA00048615"/>
    </source>
</evidence>
<gene>
    <name evidence="6" type="ORF">SAMN02745910_01191</name>
</gene>
<dbReference type="EMBL" id="FOXX01000002">
    <property type="protein sequence ID" value="SFQ38326.1"/>
    <property type="molecule type" value="Genomic_DNA"/>
</dbReference>
<keyword evidence="2" id="KW-0520">NAD</keyword>
<name>A0A1I5Y2D9_9BACI</name>
<dbReference type="Pfam" id="PF08125">
    <property type="entry name" value="Mannitol_dh_C"/>
    <property type="match status" value="1"/>
</dbReference>
<dbReference type="GeneID" id="93709917"/>
<feature type="domain" description="Mannitol dehydrogenase N-terminal" evidence="4">
    <location>
        <begin position="17"/>
        <end position="258"/>
    </location>
</feature>
<evidence type="ECO:0000313" key="7">
    <source>
        <dbReference type="Proteomes" id="UP000182762"/>
    </source>
</evidence>
<dbReference type="Pfam" id="PF01232">
    <property type="entry name" value="Mannitol_dh"/>
    <property type="match status" value="1"/>
</dbReference>
<dbReference type="RefSeq" id="WP_061803626.1">
    <property type="nucleotide sequence ID" value="NZ_FOXX01000002.1"/>
</dbReference>
<dbReference type="InterPro" id="IPR008927">
    <property type="entry name" value="6-PGluconate_DH-like_C_sf"/>
</dbReference>
<dbReference type="PANTHER" id="PTHR30524">
    <property type="entry name" value="MANNITOL-1-PHOSPHATE 5-DEHYDROGENASE"/>
    <property type="match status" value="1"/>
</dbReference>
<sequence>MKLSRGNAEFHSVQTENVLQFGEGVFLRGFVDWQIQKMNEKGYFNGSVVAVNPRRTGNAPKLNEQDGLFTVSLQGLQHGEIVKTSSVVSCVQRGVHPYKQYDEYIKIAENENLRFVISNTTEAGIAFREEDKLEDQPQESFPGKVAAFLYHRYQFFEGDETKGLIFLPCELLDQNGEKLKALLLRYAEKWDLEKEFSTWIQCANTFCSTLVDRIVPGYSEEEAGRIQEEEGYKDRLLVVAEPFYQWVIEAPSFVREEFPAEKAMLNVKFVDDITPYALQKVRILNGLHTAMMPIAYLAGCNTVREAICSPHIGIFIRALAYDEIIPILSVSKEEASAFAEAVLERFQNPFIRHDLLSISLNSLTKFKARNLPTLREYVKKYRKVPKLLSFSLGAFFVFYKGKRGEENIPLSDQEELIELFQSLWEKSNSEKGIHHLVSTALSLEEHWGEDLSKIPGLANAVESAILQIEEAGMENALKKLFHLSTT</sequence>
<comment type="caution">
    <text evidence="6">The sequence shown here is derived from an EMBL/GenBank/DDBJ whole genome shotgun (WGS) entry which is preliminary data.</text>
</comment>
<evidence type="ECO:0000256" key="2">
    <source>
        <dbReference type="ARBA" id="ARBA00023027"/>
    </source>
</evidence>
<organism evidence="6 7">
    <name type="scientific">Priestia endophytica DSM 13796</name>
    <dbReference type="NCBI Taxonomy" id="1121089"/>
    <lineage>
        <taxon>Bacteria</taxon>
        <taxon>Bacillati</taxon>
        <taxon>Bacillota</taxon>
        <taxon>Bacilli</taxon>
        <taxon>Bacillales</taxon>
        <taxon>Bacillaceae</taxon>
        <taxon>Priestia</taxon>
    </lineage>
</organism>
<dbReference type="InterPro" id="IPR013328">
    <property type="entry name" value="6PGD_dom2"/>
</dbReference>
<dbReference type="Proteomes" id="UP000182762">
    <property type="component" value="Unassembled WGS sequence"/>
</dbReference>
<reference evidence="6 7" key="1">
    <citation type="submission" date="2016-10" db="EMBL/GenBank/DDBJ databases">
        <authorList>
            <person name="Varghese N."/>
            <person name="Submissions S."/>
        </authorList>
    </citation>
    <scope>NUCLEOTIDE SEQUENCE [LARGE SCALE GENOMIC DNA]</scope>
    <source>
        <strain evidence="6 7">DSM 13796</strain>
    </source>
</reference>
<dbReference type="InterPro" id="IPR013118">
    <property type="entry name" value="Mannitol_DH_C"/>
</dbReference>
<proteinExistence type="predicted"/>